<sequence length="524" mass="58208">MSEKQFYDVNGIRVRRHVVRSPHDFPVEIQSITQGLQCPENNVGADLVAGSSLDRALKAANSCLERVRRMNVNRRSLYANVELEPTTNAVGLTPGYILEQCIPESQIHFQCEYSRAMCPYQDGNTSSHTLSPYGAAISALTLPLSLATVDIVSASDDNVPKVHDPFLQGHFLRTQYGHDEIPFPVLFVALADEIYELLASAVLHRRTLGVHSPCLAFVHDPLNCHLRAVWAWSPSHGDLPCLEVRVAHAPWSTSPSQELGVFDVQDKVSVTALAVYLYRISMELHTDALTAQKNAPDTCRSLSSTPATYWRVDQNQFFHGRPELTGHAEEVNQWLRSLTASDASSSSSIEEEYMSTDSPSETDDDNKLAEARSALLKAKWGLKRWMLSHRDIAFADFSHWLASGTSDSDVESLIPEIALFCGTRTSKCAFPTPEFPDDEDTTEPVKMGLEYIRCSLPPGGNLPSVDFSQINAPTLPNEIVFDEGDLEIPCTLETPGDIEAFLYFRAAAQTMRWSRISWTTCRSS</sequence>
<evidence type="ECO:0000313" key="2">
    <source>
        <dbReference type="EMBL" id="KIY63406.1"/>
    </source>
</evidence>
<dbReference type="Proteomes" id="UP000054007">
    <property type="component" value="Unassembled WGS sequence"/>
</dbReference>
<gene>
    <name evidence="2" type="ORF">CYLTODRAFT_137712</name>
</gene>
<accession>A0A0D7B1M0</accession>
<dbReference type="STRING" id="1314674.A0A0D7B1M0"/>
<organism evidence="2 3">
    <name type="scientific">Cylindrobasidium torrendii FP15055 ss-10</name>
    <dbReference type="NCBI Taxonomy" id="1314674"/>
    <lineage>
        <taxon>Eukaryota</taxon>
        <taxon>Fungi</taxon>
        <taxon>Dikarya</taxon>
        <taxon>Basidiomycota</taxon>
        <taxon>Agaricomycotina</taxon>
        <taxon>Agaricomycetes</taxon>
        <taxon>Agaricomycetidae</taxon>
        <taxon>Agaricales</taxon>
        <taxon>Marasmiineae</taxon>
        <taxon>Physalacriaceae</taxon>
        <taxon>Cylindrobasidium</taxon>
    </lineage>
</organism>
<evidence type="ECO:0000313" key="3">
    <source>
        <dbReference type="Proteomes" id="UP000054007"/>
    </source>
</evidence>
<feature type="region of interest" description="Disordered" evidence="1">
    <location>
        <begin position="342"/>
        <end position="366"/>
    </location>
</feature>
<dbReference type="AlphaFoldDB" id="A0A0D7B1M0"/>
<evidence type="ECO:0000256" key="1">
    <source>
        <dbReference type="SAM" id="MobiDB-lite"/>
    </source>
</evidence>
<name>A0A0D7B1M0_9AGAR</name>
<protein>
    <submittedName>
        <fullName evidence="2">Uncharacterized protein</fullName>
    </submittedName>
</protein>
<dbReference type="OrthoDB" id="2919059at2759"/>
<proteinExistence type="predicted"/>
<keyword evidence="3" id="KW-1185">Reference proteome</keyword>
<dbReference type="EMBL" id="KN880698">
    <property type="protein sequence ID" value="KIY63406.1"/>
    <property type="molecule type" value="Genomic_DNA"/>
</dbReference>
<reference evidence="2 3" key="1">
    <citation type="journal article" date="2015" name="Fungal Genet. Biol.">
        <title>Evolution of novel wood decay mechanisms in Agaricales revealed by the genome sequences of Fistulina hepatica and Cylindrobasidium torrendii.</title>
        <authorList>
            <person name="Floudas D."/>
            <person name="Held B.W."/>
            <person name="Riley R."/>
            <person name="Nagy L.G."/>
            <person name="Koehler G."/>
            <person name="Ransdell A.S."/>
            <person name="Younus H."/>
            <person name="Chow J."/>
            <person name="Chiniquy J."/>
            <person name="Lipzen A."/>
            <person name="Tritt A."/>
            <person name="Sun H."/>
            <person name="Haridas S."/>
            <person name="LaButti K."/>
            <person name="Ohm R.A."/>
            <person name="Kues U."/>
            <person name="Blanchette R.A."/>
            <person name="Grigoriev I.V."/>
            <person name="Minto R.E."/>
            <person name="Hibbett D.S."/>
        </authorList>
    </citation>
    <scope>NUCLEOTIDE SEQUENCE [LARGE SCALE GENOMIC DNA]</scope>
    <source>
        <strain evidence="2 3">FP15055 ss-10</strain>
    </source>
</reference>
<feature type="compositionally biased region" description="Acidic residues" evidence="1">
    <location>
        <begin position="349"/>
        <end position="364"/>
    </location>
</feature>